<protein>
    <recommendedName>
        <fullName evidence="4">DUF4433 domain-containing protein</fullName>
    </recommendedName>
</protein>
<name>A0ABS9KSH7_9BACT</name>
<feature type="region of interest" description="Disordered" evidence="1">
    <location>
        <begin position="241"/>
        <end position="261"/>
    </location>
</feature>
<sequence length="261" mass="30292">MQIASRELYELLKSKGIKFLHHANTVRTALTFIQEDALLSRAYVEANLLDQTEQYSDGDDKRLGIWDAVFVDGWDLHKEFGRNNYGPVLFKFPIELLLDPAFRFVRITKTNPANWTGQETKFFKTIEEVNDKYLIEGKFDRMKDAGVMFLIEKPEKTITLSKYCTQIILDDPDIETLVDGESKSIFERVKSTLEDAITGSPLKEITISKRHPHNPTHGCYYIYRTMYHKDLEEFHKLFRKKQSAEESAKDNSIARDPGTEK</sequence>
<dbReference type="EMBL" id="JAKLTR010000007">
    <property type="protein sequence ID" value="MCG2615253.1"/>
    <property type="molecule type" value="Genomic_DNA"/>
</dbReference>
<evidence type="ECO:0008006" key="4">
    <source>
        <dbReference type="Google" id="ProtNLM"/>
    </source>
</evidence>
<gene>
    <name evidence="2" type="ORF">LZZ85_13210</name>
</gene>
<dbReference type="Proteomes" id="UP001165367">
    <property type="component" value="Unassembled WGS sequence"/>
</dbReference>
<evidence type="ECO:0000256" key="1">
    <source>
        <dbReference type="SAM" id="MobiDB-lite"/>
    </source>
</evidence>
<evidence type="ECO:0000313" key="2">
    <source>
        <dbReference type="EMBL" id="MCG2615253.1"/>
    </source>
</evidence>
<reference evidence="2" key="1">
    <citation type="submission" date="2022-01" db="EMBL/GenBank/DDBJ databases">
        <authorList>
            <person name="Jo J.-H."/>
            <person name="Im W.-T."/>
        </authorList>
    </citation>
    <scope>NUCLEOTIDE SEQUENCE</scope>
    <source>
        <strain evidence="2">NA20</strain>
    </source>
</reference>
<evidence type="ECO:0000313" key="3">
    <source>
        <dbReference type="Proteomes" id="UP001165367"/>
    </source>
</evidence>
<dbReference type="RefSeq" id="WP_237872436.1">
    <property type="nucleotide sequence ID" value="NZ_JAKLTR010000007.1"/>
</dbReference>
<organism evidence="2 3">
    <name type="scientific">Terrimonas ginsenosidimutans</name>
    <dbReference type="NCBI Taxonomy" id="2908004"/>
    <lineage>
        <taxon>Bacteria</taxon>
        <taxon>Pseudomonadati</taxon>
        <taxon>Bacteroidota</taxon>
        <taxon>Chitinophagia</taxon>
        <taxon>Chitinophagales</taxon>
        <taxon>Chitinophagaceae</taxon>
        <taxon>Terrimonas</taxon>
    </lineage>
</organism>
<keyword evidence="3" id="KW-1185">Reference proteome</keyword>
<comment type="caution">
    <text evidence="2">The sequence shown here is derived from an EMBL/GenBank/DDBJ whole genome shotgun (WGS) entry which is preliminary data.</text>
</comment>
<proteinExistence type="predicted"/>
<accession>A0ABS9KSH7</accession>